<sequence length="112" mass="11482">LITAKGHANLHAQSGDVEIVGDKNVRLYANKQKLTLAAGQELLLTCAGAYVRLKGGDIEIHAPGSVSFKGSGFDFSGPASMAFENEMPQGKVCAAQNQVAVAQGGATVPVGD</sequence>
<evidence type="ECO:0000313" key="2">
    <source>
        <dbReference type="EMBL" id="TJZ78713.1"/>
    </source>
</evidence>
<name>A0A4U0QBE7_9NEIS</name>
<evidence type="ECO:0000259" key="1">
    <source>
        <dbReference type="Pfam" id="PF10106"/>
    </source>
</evidence>
<dbReference type="InterPro" id="IPR018769">
    <property type="entry name" value="VgrG2_DUF2345"/>
</dbReference>
<protein>
    <submittedName>
        <fullName evidence="2">DUF2345 domain-containing protein</fullName>
    </submittedName>
</protein>
<dbReference type="Pfam" id="PF10106">
    <property type="entry name" value="DUF2345"/>
    <property type="match status" value="1"/>
</dbReference>
<organism evidence="2 3">
    <name type="scientific">Chitiniphilus eburneus</name>
    <dbReference type="NCBI Taxonomy" id="2571148"/>
    <lineage>
        <taxon>Bacteria</taxon>
        <taxon>Pseudomonadati</taxon>
        <taxon>Pseudomonadota</taxon>
        <taxon>Betaproteobacteria</taxon>
        <taxon>Neisseriales</taxon>
        <taxon>Chitinibacteraceae</taxon>
        <taxon>Chitiniphilus</taxon>
    </lineage>
</organism>
<accession>A0A4U0QBE7</accession>
<reference evidence="2 3" key="1">
    <citation type="submission" date="2019-04" db="EMBL/GenBank/DDBJ databases">
        <title>Chitiniphilus eburnea sp. nov., a novel chitinolytic bacterium isolated from aquaculture sludge.</title>
        <authorList>
            <person name="Sheng M."/>
        </authorList>
    </citation>
    <scope>NUCLEOTIDE SEQUENCE [LARGE SCALE GENOMIC DNA]</scope>
    <source>
        <strain evidence="2 3">HX-2-15</strain>
    </source>
</reference>
<dbReference type="RefSeq" id="WP_136771229.1">
    <property type="nucleotide sequence ID" value="NZ_SUMF01000001.1"/>
</dbReference>
<comment type="caution">
    <text evidence="2">The sequence shown here is derived from an EMBL/GenBank/DDBJ whole genome shotgun (WGS) entry which is preliminary data.</text>
</comment>
<dbReference type="Proteomes" id="UP000310016">
    <property type="component" value="Unassembled WGS sequence"/>
</dbReference>
<dbReference type="OrthoDB" id="8590234at2"/>
<evidence type="ECO:0000313" key="3">
    <source>
        <dbReference type="Proteomes" id="UP000310016"/>
    </source>
</evidence>
<dbReference type="AlphaFoldDB" id="A0A4U0QBE7"/>
<feature type="non-terminal residue" evidence="2">
    <location>
        <position position="1"/>
    </location>
</feature>
<gene>
    <name evidence="2" type="ORF">FAZ21_00005</name>
</gene>
<feature type="domain" description="DUF2345" evidence="1">
    <location>
        <begin position="1"/>
        <end position="79"/>
    </location>
</feature>
<dbReference type="EMBL" id="SUMF01000001">
    <property type="protein sequence ID" value="TJZ78713.1"/>
    <property type="molecule type" value="Genomic_DNA"/>
</dbReference>
<proteinExistence type="predicted"/>
<keyword evidence="3" id="KW-1185">Reference proteome</keyword>